<comment type="caution">
    <text evidence="1">The sequence shown here is derived from an EMBL/GenBank/DDBJ whole genome shotgun (WGS) entry which is preliminary data.</text>
</comment>
<reference evidence="1" key="1">
    <citation type="journal article" date="2021" name="Plant Biotechnol. J.">
        <title>Multi-omics assisted identification of the key and species-specific regulatory components of drought-tolerant mechanisms in Gossypium stocksii.</title>
        <authorList>
            <person name="Yu D."/>
            <person name="Ke L."/>
            <person name="Zhang D."/>
            <person name="Wu Y."/>
            <person name="Sun Y."/>
            <person name="Mei J."/>
            <person name="Sun J."/>
            <person name="Sun Y."/>
        </authorList>
    </citation>
    <scope>NUCLEOTIDE SEQUENCE</scope>
    <source>
        <tissue evidence="1">Leaf</tissue>
    </source>
</reference>
<name>A0A9D3ZDV3_9ROSI</name>
<dbReference type="OrthoDB" id="1015971at2759"/>
<dbReference type="Proteomes" id="UP000828251">
    <property type="component" value="Unassembled WGS sequence"/>
</dbReference>
<sequence length="132" mass="14726">MFSPGVDPSCPRCRTTKEDVIHALWDCPISREALILCNIHNVLLCLSFCNAIDWLEAAMRKMDKRAFTSFLMRLWQLWEARNLFVIQGQTKVASSGAIVRDHEDMVLADYACSITEAFNAPSAKAIASACTA</sequence>
<gene>
    <name evidence="2" type="ORF">J1N35_046119</name>
    <name evidence="1" type="ORF">J1N35_046194</name>
</gene>
<dbReference type="EMBL" id="JAIQCV010000046">
    <property type="protein sequence ID" value="KAH1030248.1"/>
    <property type="molecule type" value="Genomic_DNA"/>
</dbReference>
<evidence type="ECO:0000313" key="3">
    <source>
        <dbReference type="Proteomes" id="UP000828251"/>
    </source>
</evidence>
<evidence type="ECO:0000313" key="2">
    <source>
        <dbReference type="EMBL" id="KAH1030248.1"/>
    </source>
</evidence>
<keyword evidence="3" id="KW-1185">Reference proteome</keyword>
<evidence type="ECO:0000313" key="1">
    <source>
        <dbReference type="EMBL" id="KAH1030172.1"/>
    </source>
</evidence>
<protein>
    <recommendedName>
        <fullName evidence="4">Reverse transcriptase zinc-binding domain-containing protein</fullName>
    </recommendedName>
</protein>
<organism evidence="1 3">
    <name type="scientific">Gossypium stocksii</name>
    <dbReference type="NCBI Taxonomy" id="47602"/>
    <lineage>
        <taxon>Eukaryota</taxon>
        <taxon>Viridiplantae</taxon>
        <taxon>Streptophyta</taxon>
        <taxon>Embryophyta</taxon>
        <taxon>Tracheophyta</taxon>
        <taxon>Spermatophyta</taxon>
        <taxon>Magnoliopsida</taxon>
        <taxon>eudicotyledons</taxon>
        <taxon>Gunneridae</taxon>
        <taxon>Pentapetalae</taxon>
        <taxon>rosids</taxon>
        <taxon>malvids</taxon>
        <taxon>Malvales</taxon>
        <taxon>Malvaceae</taxon>
        <taxon>Malvoideae</taxon>
        <taxon>Gossypium</taxon>
    </lineage>
</organism>
<evidence type="ECO:0008006" key="4">
    <source>
        <dbReference type="Google" id="ProtNLM"/>
    </source>
</evidence>
<dbReference type="AlphaFoldDB" id="A0A9D3ZDV3"/>
<dbReference type="EMBL" id="JAIQCV010000100">
    <property type="protein sequence ID" value="KAH1030172.1"/>
    <property type="molecule type" value="Genomic_DNA"/>
</dbReference>
<proteinExistence type="predicted"/>
<accession>A0A9D3ZDV3</accession>